<comment type="caution">
    <text evidence="3">The sequence shown here is derived from an EMBL/GenBank/DDBJ whole genome shotgun (WGS) entry which is preliminary data.</text>
</comment>
<keyword evidence="4" id="KW-1185">Reference proteome</keyword>
<dbReference type="CDD" id="cd11613">
    <property type="entry name" value="SAF_AH_GD"/>
    <property type="match status" value="1"/>
</dbReference>
<dbReference type="RefSeq" id="WP_062611650.1">
    <property type="nucleotide sequence ID" value="NZ_FCOX02000082.1"/>
</dbReference>
<dbReference type="Proteomes" id="UP000071859">
    <property type="component" value="Unassembled WGS sequence"/>
</dbReference>
<sequence>MIHAVLHEAKDTVGVAVVEGITAGMTLNAWIMDEDEIVTVNAKQDIPIGHKVALKDMSVGDTVFKYGVDIGKVVAPITAGEHAHVHNIKTKRW</sequence>
<proteinExistence type="predicted"/>
<evidence type="ECO:0000259" key="2">
    <source>
        <dbReference type="SMART" id="SM00858"/>
    </source>
</evidence>
<dbReference type="SMART" id="SM00858">
    <property type="entry name" value="SAF"/>
    <property type="match status" value="1"/>
</dbReference>
<keyword evidence="3" id="KW-0378">Hydrolase</keyword>
<organism evidence="3 4">
    <name type="scientific">Caballeronia calidae</name>
    <dbReference type="NCBI Taxonomy" id="1777139"/>
    <lineage>
        <taxon>Bacteria</taxon>
        <taxon>Pseudomonadati</taxon>
        <taxon>Pseudomonadota</taxon>
        <taxon>Betaproteobacteria</taxon>
        <taxon>Burkholderiales</taxon>
        <taxon>Burkholderiaceae</taxon>
        <taxon>Caballeronia</taxon>
    </lineage>
</organism>
<feature type="domain" description="SAF" evidence="2">
    <location>
        <begin position="11"/>
        <end position="89"/>
    </location>
</feature>
<reference evidence="3" key="1">
    <citation type="submission" date="2016-01" db="EMBL/GenBank/DDBJ databases">
        <authorList>
            <person name="Peeters C."/>
        </authorList>
    </citation>
    <scope>NUCLEOTIDE SEQUENCE</scope>
    <source>
        <strain evidence="3">LMG 29321</strain>
    </source>
</reference>
<name>A0A158EF21_9BURK</name>
<accession>A0A158EF21</accession>
<dbReference type="AlphaFoldDB" id="A0A158EF21"/>
<dbReference type="InterPro" id="IPR044144">
    <property type="entry name" value="SAF_UxaA/GarD"/>
</dbReference>
<dbReference type="EMBL" id="FCOX02000082">
    <property type="protein sequence ID" value="SAL05491.1"/>
    <property type="molecule type" value="Genomic_DNA"/>
</dbReference>
<protein>
    <submittedName>
        <fullName evidence="3">D-galactarate dehydratase/Altronate hydrolase family protein</fullName>
    </submittedName>
</protein>
<evidence type="ECO:0000313" key="4">
    <source>
        <dbReference type="Proteomes" id="UP000071859"/>
    </source>
</evidence>
<gene>
    <name evidence="3" type="ORF">AWB78_07528</name>
</gene>
<evidence type="ECO:0000313" key="3">
    <source>
        <dbReference type="EMBL" id="SAL05491.1"/>
    </source>
</evidence>
<evidence type="ECO:0000256" key="1">
    <source>
        <dbReference type="ARBA" id="ARBA00023239"/>
    </source>
</evidence>
<dbReference type="GO" id="GO:0016829">
    <property type="term" value="F:lyase activity"/>
    <property type="evidence" value="ECO:0007669"/>
    <property type="project" value="UniProtKB-KW"/>
</dbReference>
<dbReference type="GO" id="GO:0016787">
    <property type="term" value="F:hydrolase activity"/>
    <property type="evidence" value="ECO:0007669"/>
    <property type="project" value="UniProtKB-KW"/>
</dbReference>
<dbReference type="Gene3D" id="2.30.130.110">
    <property type="match status" value="1"/>
</dbReference>
<dbReference type="InterPro" id="IPR013974">
    <property type="entry name" value="SAF"/>
</dbReference>
<keyword evidence="1" id="KW-0456">Lyase</keyword>
<dbReference type="OrthoDB" id="9804574at2"/>